<dbReference type="EnsemblBacteria" id="AAF11967">
    <property type="protein sequence ID" value="AAF11967"/>
    <property type="gene ID" value="DR_2418"/>
</dbReference>
<dbReference type="Pfam" id="PF00486">
    <property type="entry name" value="Trans_reg_C"/>
    <property type="match status" value="1"/>
</dbReference>
<dbReference type="PDB" id="3Q9V">
    <property type="method" value="X-ray"/>
    <property type="resolution" value="1.60 A"/>
    <property type="chains" value="A/B=123-221"/>
</dbReference>
<dbReference type="FunFam" id="3.40.50.2300:FF:000021">
    <property type="entry name" value="Two-component system response regulator KdpE"/>
    <property type="match status" value="1"/>
</dbReference>
<dbReference type="GO" id="GO:0042802">
    <property type="term" value="F:identical protein binding"/>
    <property type="evidence" value="ECO:0007669"/>
    <property type="project" value="UniProtKB-ARBA"/>
</dbReference>
<dbReference type="GO" id="GO:0005829">
    <property type="term" value="C:cytosol"/>
    <property type="evidence" value="ECO:0000318"/>
    <property type="project" value="GO_Central"/>
</dbReference>
<dbReference type="KEGG" id="dra:DR_2418"/>
<dbReference type="InParanoid" id="Q9RRR8"/>
<keyword evidence="6 9" id="KW-0238">DNA-binding</keyword>
<keyword evidence="7" id="KW-0804">Transcription</keyword>
<dbReference type="PaxDb" id="243230-DR_2418"/>
<gene>
    <name evidence="13" type="ordered locus">DR_2418</name>
</gene>
<feature type="region of interest" description="Disordered" evidence="10">
    <location>
        <begin position="345"/>
        <end position="365"/>
    </location>
</feature>
<dbReference type="PROSITE" id="PS51755">
    <property type="entry name" value="OMPR_PHOB"/>
    <property type="match status" value="1"/>
</dbReference>
<evidence type="ECO:0000256" key="5">
    <source>
        <dbReference type="ARBA" id="ARBA00023015"/>
    </source>
</evidence>
<dbReference type="Proteomes" id="UP000002524">
    <property type="component" value="Chromosome 1"/>
</dbReference>
<dbReference type="SUPFAM" id="SSF52172">
    <property type="entry name" value="CheY-like"/>
    <property type="match status" value="1"/>
</dbReference>
<dbReference type="GO" id="GO:0000156">
    <property type="term" value="F:phosphorelay response regulator activity"/>
    <property type="evidence" value="ECO:0000318"/>
    <property type="project" value="GO_Central"/>
</dbReference>
<dbReference type="PIR" id="B75276">
    <property type="entry name" value="B75276"/>
</dbReference>
<keyword evidence="5" id="KW-0805">Transcription regulation</keyword>
<feature type="domain" description="OmpR/PhoB-type" evidence="12">
    <location>
        <begin position="123"/>
        <end position="221"/>
    </location>
</feature>
<dbReference type="GO" id="GO:0000987">
    <property type="term" value="F:cis-regulatory region sequence-specific DNA binding"/>
    <property type="evidence" value="ECO:0007669"/>
    <property type="project" value="UniProtKB-ARBA"/>
</dbReference>
<dbReference type="eggNOG" id="COG0745">
    <property type="taxonomic scope" value="Bacteria"/>
</dbReference>
<dbReference type="FunFam" id="1.10.10.10:FF:000460">
    <property type="entry name" value="Two component transcriptional regulator"/>
    <property type="match status" value="1"/>
</dbReference>
<evidence type="ECO:0000256" key="8">
    <source>
        <dbReference type="PROSITE-ProRule" id="PRU00169"/>
    </source>
</evidence>
<evidence type="ECO:0000256" key="1">
    <source>
        <dbReference type="ARBA" id="ARBA00004496"/>
    </source>
</evidence>
<dbReference type="GO" id="GO:0032993">
    <property type="term" value="C:protein-DNA complex"/>
    <property type="evidence" value="ECO:0000318"/>
    <property type="project" value="GO_Central"/>
</dbReference>
<feature type="compositionally biased region" description="Low complexity" evidence="10">
    <location>
        <begin position="316"/>
        <end position="328"/>
    </location>
</feature>
<comment type="subcellular location">
    <subcellularLocation>
        <location evidence="1">Cytoplasm</location>
    </subcellularLocation>
</comment>
<evidence type="ECO:0000259" key="12">
    <source>
        <dbReference type="PROSITE" id="PS51755"/>
    </source>
</evidence>
<keyword evidence="15 16" id="KW-0002">3D-structure</keyword>
<dbReference type="Gene3D" id="1.10.10.10">
    <property type="entry name" value="Winged helix-like DNA-binding domain superfamily/Winged helix DNA-binding domain"/>
    <property type="match status" value="1"/>
</dbReference>
<dbReference type="CDD" id="cd17620">
    <property type="entry name" value="REC_OmpR_KdpE-like"/>
    <property type="match status" value="1"/>
</dbReference>
<dbReference type="GO" id="GO:0006355">
    <property type="term" value="P:regulation of DNA-templated transcription"/>
    <property type="evidence" value="ECO:0000318"/>
    <property type="project" value="GO_Central"/>
</dbReference>
<dbReference type="STRING" id="243230.DR_2418"/>
<evidence type="ECO:0000313" key="14">
    <source>
        <dbReference type="Proteomes" id="UP000002524"/>
    </source>
</evidence>
<dbReference type="InterPro" id="IPR001867">
    <property type="entry name" value="OmpR/PhoB-type_DNA-bd"/>
</dbReference>
<evidence type="ECO:0007829" key="16">
    <source>
        <dbReference type="PDB" id="3Q9V"/>
    </source>
</evidence>
<dbReference type="FunCoup" id="Q9RRR8">
    <property type="interactions" value="379"/>
</dbReference>
<dbReference type="PDBsum" id="3Q9V"/>
<dbReference type="AlphaFoldDB" id="Q9RRR8"/>
<sequence length="373" mass="40692">MNEQRILVIEDDHDIANVLRMDLTDAGYVVDHADSAMNGLIKAREDHPDLILLDLGLPDFDGGDVVQRLRKNSALPIIVLTARDTVEEKVRLLGLGADDYLIKPFHPDELLARVKVQLRQRTSESLSMGDLTLDPQKRLVTYKGEELRLSPKEFDILALLIRQPGRVYSRQEIGQEIWQGRLPEGSNVVDVHMANLRAKLRDLDGYGLLRTVRGVATPCAAEAPTFDWSCPPVSIPVASPSLPPGPILPPCCAVCRTRCSGSAARSAKNSSAATPPPGSSFRCLKALLPRQRAGRPSRPTSRRRCRRRRGRRSPARRAAAPPGAGRSTPYPPRAACGCGCGARPPRLPPRSSSTCSLPCSSASGPGWCCKTRR</sequence>
<evidence type="ECO:0000256" key="2">
    <source>
        <dbReference type="ARBA" id="ARBA00022490"/>
    </source>
</evidence>
<evidence type="ECO:0007829" key="15">
    <source>
        <dbReference type="PDB" id="3Q9S"/>
    </source>
</evidence>
<feature type="modified residue" description="4-aspartylphosphate" evidence="8">
    <location>
        <position position="54"/>
    </location>
</feature>
<dbReference type="HOGENOM" id="CLU_741287_0_0_0"/>
<reference evidence="16" key="2">
    <citation type="submission" date="2011-01" db="PDB data bank">
        <title>Crystal structure of rra c-terminal domain (123-221) from Deinococcus radiodurans.</title>
        <authorList>
            <person name="Liu Y."/>
            <person name="Gao Z.Q."/>
            <person name="Dong Y.H."/>
            <person name="Ji C.N."/>
        </authorList>
    </citation>
    <scope>X-RAY CRYSTALLOGRAPHY (1.60 ANGSTROMS) OF 123-221</scope>
</reference>
<dbReference type="Gene3D" id="3.40.50.2300">
    <property type="match status" value="1"/>
</dbReference>
<keyword evidence="2" id="KW-0963">Cytoplasm</keyword>
<dbReference type="SMR" id="Q9RRR8"/>
<accession>Q9RRR8</accession>
<dbReference type="InterPro" id="IPR036388">
    <property type="entry name" value="WH-like_DNA-bd_sf"/>
</dbReference>
<dbReference type="EvolutionaryTrace" id="Q9RRR8"/>
<evidence type="ECO:0000256" key="4">
    <source>
        <dbReference type="ARBA" id="ARBA00023012"/>
    </source>
</evidence>
<protein>
    <submittedName>
        <fullName evidence="13">DNA-binding response regulator</fullName>
    </submittedName>
</protein>
<dbReference type="Pfam" id="PF00072">
    <property type="entry name" value="Response_reg"/>
    <property type="match status" value="1"/>
</dbReference>
<dbReference type="SMART" id="SM00448">
    <property type="entry name" value="REC"/>
    <property type="match status" value="1"/>
</dbReference>
<dbReference type="InterPro" id="IPR011006">
    <property type="entry name" value="CheY-like_superfamily"/>
</dbReference>
<dbReference type="OrthoDB" id="61040at2"/>
<reference evidence="15" key="3">
    <citation type="submission" date="2011-01" db="PDB data bank">
        <title>Crystal structure of rra(1-215) from Deinococcus Radiodurans.</title>
        <authorList>
            <person name="Liu Y."/>
            <person name="Gao Z.Q."/>
            <person name="Dong Y.H."/>
            <person name="Ji C.N."/>
        </authorList>
    </citation>
    <scope>X-RAY CRYSTALLOGRAPHY (2.40 ANGSTROMS) OF 1-215</scope>
</reference>
<evidence type="ECO:0000256" key="9">
    <source>
        <dbReference type="PROSITE-ProRule" id="PRU01091"/>
    </source>
</evidence>
<evidence type="ECO:0000256" key="10">
    <source>
        <dbReference type="SAM" id="MobiDB-lite"/>
    </source>
</evidence>
<keyword evidence="3 8" id="KW-0597">Phosphoprotein</keyword>
<keyword evidence="4" id="KW-0902">Two-component regulatory system</keyword>
<evidence type="ECO:0000259" key="11">
    <source>
        <dbReference type="PROSITE" id="PS50110"/>
    </source>
</evidence>
<evidence type="ECO:0000256" key="6">
    <source>
        <dbReference type="ARBA" id="ARBA00023125"/>
    </source>
</evidence>
<feature type="compositionally biased region" description="Basic residues" evidence="10">
    <location>
        <begin position="292"/>
        <end position="315"/>
    </location>
</feature>
<name>Q9RRR8_DEIRA</name>
<feature type="region of interest" description="Disordered" evidence="10">
    <location>
        <begin position="290"/>
        <end position="332"/>
    </location>
</feature>
<dbReference type="EMBL" id="AE000513">
    <property type="protein sequence ID" value="AAF11967.1"/>
    <property type="molecule type" value="Genomic_DNA"/>
</dbReference>
<evidence type="ECO:0000256" key="7">
    <source>
        <dbReference type="ARBA" id="ARBA00023163"/>
    </source>
</evidence>
<dbReference type="GO" id="GO:0045893">
    <property type="term" value="P:positive regulation of DNA-templated transcription"/>
    <property type="evidence" value="ECO:0007669"/>
    <property type="project" value="UniProtKB-ARBA"/>
</dbReference>
<keyword evidence="14" id="KW-1185">Reference proteome</keyword>
<dbReference type="GO" id="GO:0000976">
    <property type="term" value="F:transcription cis-regulatory region binding"/>
    <property type="evidence" value="ECO:0000318"/>
    <property type="project" value="GO_Central"/>
</dbReference>
<evidence type="ECO:0000313" key="13">
    <source>
        <dbReference type="EMBL" id="AAF11967.1"/>
    </source>
</evidence>
<dbReference type="PANTHER" id="PTHR48111">
    <property type="entry name" value="REGULATOR OF RPOS"/>
    <property type="match status" value="1"/>
</dbReference>
<dbReference type="PDB" id="3Q9S">
    <property type="method" value="X-ray"/>
    <property type="resolution" value="2.40 A"/>
    <property type="chains" value="A=1-215"/>
</dbReference>
<feature type="DNA-binding region" description="OmpR/PhoB-type" evidence="9">
    <location>
        <begin position="123"/>
        <end position="221"/>
    </location>
</feature>
<organism evidence="13 14">
    <name type="scientific">Deinococcus radiodurans (strain ATCC 13939 / DSM 20539 / JCM 16871 / CCUG 27074 / LMG 4051 / NBRC 15346 / NCIMB 9279 / VKM B-1422 / R1)</name>
    <dbReference type="NCBI Taxonomy" id="243230"/>
    <lineage>
        <taxon>Bacteria</taxon>
        <taxon>Thermotogati</taxon>
        <taxon>Deinococcota</taxon>
        <taxon>Deinococci</taxon>
        <taxon>Deinococcales</taxon>
        <taxon>Deinococcaceae</taxon>
        <taxon>Deinococcus</taxon>
    </lineage>
</organism>
<dbReference type="SMART" id="SM00862">
    <property type="entry name" value="Trans_reg_C"/>
    <property type="match status" value="1"/>
</dbReference>
<dbReference type="PDBsum" id="3Q9S"/>
<evidence type="ECO:0000256" key="3">
    <source>
        <dbReference type="ARBA" id="ARBA00022553"/>
    </source>
</evidence>
<feature type="compositionally biased region" description="Low complexity" evidence="10">
    <location>
        <begin position="349"/>
        <end position="363"/>
    </location>
</feature>
<dbReference type="InterPro" id="IPR039420">
    <property type="entry name" value="WalR-like"/>
</dbReference>
<dbReference type="InterPro" id="IPR001789">
    <property type="entry name" value="Sig_transdc_resp-reg_receiver"/>
</dbReference>
<feature type="domain" description="Response regulatory" evidence="11">
    <location>
        <begin position="5"/>
        <end position="118"/>
    </location>
</feature>
<dbReference type="CDD" id="cd00383">
    <property type="entry name" value="trans_reg_C"/>
    <property type="match status" value="1"/>
</dbReference>
<reference evidence="13 14" key="1">
    <citation type="journal article" date="1999" name="Science">
        <title>Genome sequence of the radioresistant bacterium Deinococcus radiodurans R1.</title>
        <authorList>
            <person name="White O."/>
            <person name="Eisen J.A."/>
            <person name="Heidelberg J.F."/>
            <person name="Hickey E.K."/>
            <person name="Peterson J.D."/>
            <person name="Dodson R.J."/>
            <person name="Haft D.H."/>
            <person name="Gwinn M.L."/>
            <person name="Nelson W.C."/>
            <person name="Richardson D.L."/>
            <person name="Moffat K.S."/>
            <person name="Qin H."/>
            <person name="Jiang L."/>
            <person name="Pamphile W."/>
            <person name="Crosby M."/>
            <person name="Shen M."/>
            <person name="Vamathevan J.J."/>
            <person name="Lam P."/>
            <person name="McDonald L."/>
            <person name="Utterback T."/>
            <person name="Zalewski C."/>
            <person name="Makarova K.S."/>
            <person name="Aravind L."/>
            <person name="Daly M.J."/>
            <person name="Minton K.W."/>
            <person name="Fleischmann R.D."/>
            <person name="Ketchum K.A."/>
            <person name="Nelson K.E."/>
            <person name="Salzberg S."/>
            <person name="Smith H.O."/>
            <person name="Venter J.C."/>
            <person name="Fraser C.M."/>
        </authorList>
    </citation>
    <scope>NUCLEOTIDE SEQUENCE [LARGE SCALE GENOMIC DNA]</scope>
    <source>
        <strain evidence="14">ATCC 13939 / DSM 20539 / JCM 16871 / LMG 4051 / NBRC 15346 / NCIMB 9279 / R1 / VKM B-1422</strain>
    </source>
</reference>
<dbReference type="Gene3D" id="6.10.250.690">
    <property type="match status" value="1"/>
</dbReference>
<proteinExistence type="evidence at protein level"/>
<dbReference type="PROSITE" id="PS50110">
    <property type="entry name" value="RESPONSE_REGULATORY"/>
    <property type="match status" value="1"/>
</dbReference>
<dbReference type="PATRIC" id="fig|243230.17.peg.2654"/>
<dbReference type="PANTHER" id="PTHR48111:SF22">
    <property type="entry name" value="REGULATOR OF RPOS"/>
    <property type="match status" value="1"/>
</dbReference>